<sequence>MKLKQILVGVAMTSMVGTAMAIPPALYGGPAQITGAAPAFAPGPGFVADQGPADPAAVAALRESINRAIAGVPADASQTDIEAALVFAIDQANQPMSVVLAALEPVDGQTLSASAEAALRAIRATRGRLARGTGAIAGGPDISVAFGPDYAIDGGASDYVRG</sequence>
<gene>
    <name evidence="2" type="ORF">LHA26_14440</name>
</gene>
<reference evidence="2" key="1">
    <citation type="journal article" date="2022" name="Toxins">
        <title>Genomic Analysis of Sphingopyxis sp. USTB-05 for Biodegrading Cyanobacterial Hepatotoxins.</title>
        <authorList>
            <person name="Liu C."/>
            <person name="Xu Q."/>
            <person name="Zhao Z."/>
            <person name="Zhang H."/>
            <person name="Liu X."/>
            <person name="Yin C."/>
            <person name="Liu Y."/>
            <person name="Yan H."/>
        </authorList>
    </citation>
    <scope>NUCLEOTIDE SEQUENCE</scope>
    <source>
        <strain evidence="2">NBD5</strain>
    </source>
</reference>
<proteinExistence type="predicted"/>
<feature type="chain" id="PRO_5047547994" evidence="1">
    <location>
        <begin position="22"/>
        <end position="162"/>
    </location>
</feature>
<keyword evidence="3" id="KW-1185">Reference proteome</keyword>
<feature type="signal peptide" evidence="1">
    <location>
        <begin position="1"/>
        <end position="21"/>
    </location>
</feature>
<evidence type="ECO:0000313" key="2">
    <source>
        <dbReference type="EMBL" id="USI72476.1"/>
    </source>
</evidence>
<dbReference type="EMBL" id="CP084930">
    <property type="protein sequence ID" value="USI72476.1"/>
    <property type="molecule type" value="Genomic_DNA"/>
</dbReference>
<accession>A0ABY4X6G6</accession>
<evidence type="ECO:0000256" key="1">
    <source>
        <dbReference type="SAM" id="SignalP"/>
    </source>
</evidence>
<organism evidence="2 3">
    <name type="scientific">Sphingomonas morindae</name>
    <dbReference type="NCBI Taxonomy" id="1541170"/>
    <lineage>
        <taxon>Bacteria</taxon>
        <taxon>Pseudomonadati</taxon>
        <taxon>Pseudomonadota</taxon>
        <taxon>Alphaproteobacteria</taxon>
        <taxon>Sphingomonadales</taxon>
        <taxon>Sphingomonadaceae</taxon>
        <taxon>Sphingomonas</taxon>
    </lineage>
</organism>
<protein>
    <submittedName>
        <fullName evidence="2">Uncharacterized protein</fullName>
    </submittedName>
</protein>
<evidence type="ECO:0000313" key="3">
    <source>
        <dbReference type="Proteomes" id="UP001056937"/>
    </source>
</evidence>
<keyword evidence="1" id="KW-0732">Signal</keyword>
<name>A0ABY4X6G6_9SPHN</name>
<dbReference type="RefSeq" id="WP_252166285.1">
    <property type="nucleotide sequence ID" value="NZ_CP084930.1"/>
</dbReference>
<dbReference type="Proteomes" id="UP001056937">
    <property type="component" value="Chromosome 1"/>
</dbReference>